<dbReference type="InterPro" id="IPR019198">
    <property type="entry name" value="Beta_propeller_containing"/>
</dbReference>
<dbReference type="Proteomes" id="UP000294292">
    <property type="component" value="Chromosome"/>
</dbReference>
<evidence type="ECO:0000256" key="2">
    <source>
        <dbReference type="SAM" id="Phobius"/>
    </source>
</evidence>
<dbReference type="AlphaFoldDB" id="A0A4P6ZZP5"/>
<dbReference type="OrthoDB" id="9778998at2"/>
<reference evidence="3 4" key="1">
    <citation type="submission" date="2019-03" db="EMBL/GenBank/DDBJ databases">
        <title>Complete genome sequence of Paenisporosarcina antarctica CGMCC 1.6503T.</title>
        <authorList>
            <person name="Rong J.-C."/>
            <person name="Chi N.-Y."/>
            <person name="Zhang Q.-F."/>
        </authorList>
    </citation>
    <scope>NUCLEOTIDE SEQUENCE [LARGE SCALE GENOMIC DNA]</scope>
    <source>
        <strain evidence="3 4">CGMCC 1.6503</strain>
    </source>
</reference>
<proteinExistence type="predicted"/>
<gene>
    <name evidence="3" type="ORF">E2636_14090</name>
</gene>
<keyword evidence="2" id="KW-0472">Membrane</keyword>
<keyword evidence="4" id="KW-1185">Reference proteome</keyword>
<protein>
    <recommendedName>
        <fullName evidence="5">Copper amine oxidase-like N-terminal domain-containing protein</fullName>
    </recommendedName>
</protein>
<feature type="compositionally biased region" description="Low complexity" evidence="1">
    <location>
        <begin position="160"/>
        <end position="171"/>
    </location>
</feature>
<dbReference type="InterPro" id="IPR011044">
    <property type="entry name" value="Quino_amine_DH_bsu"/>
</dbReference>
<dbReference type="SUPFAM" id="SSF101908">
    <property type="entry name" value="Putative isomerase YbhE"/>
    <property type="match status" value="1"/>
</dbReference>
<name>A0A4P6ZZP5_9BACL</name>
<dbReference type="EMBL" id="CP038015">
    <property type="protein sequence ID" value="QBP42210.1"/>
    <property type="molecule type" value="Genomic_DNA"/>
</dbReference>
<keyword evidence="2" id="KW-1133">Transmembrane helix</keyword>
<feature type="region of interest" description="Disordered" evidence="1">
    <location>
        <begin position="151"/>
        <end position="187"/>
    </location>
</feature>
<evidence type="ECO:0000313" key="3">
    <source>
        <dbReference type="EMBL" id="QBP42210.1"/>
    </source>
</evidence>
<evidence type="ECO:0000256" key="1">
    <source>
        <dbReference type="SAM" id="MobiDB-lite"/>
    </source>
</evidence>
<feature type="transmembrane region" description="Helical" evidence="2">
    <location>
        <begin position="7"/>
        <end position="25"/>
    </location>
</feature>
<organism evidence="3 4">
    <name type="scientific">Paenisporosarcina antarctica</name>
    <dbReference type="NCBI Taxonomy" id="417367"/>
    <lineage>
        <taxon>Bacteria</taxon>
        <taxon>Bacillati</taxon>
        <taxon>Bacillota</taxon>
        <taxon>Bacilli</taxon>
        <taxon>Bacillales</taxon>
        <taxon>Caryophanaceae</taxon>
        <taxon>Paenisporosarcina</taxon>
    </lineage>
</organism>
<evidence type="ECO:0008006" key="5">
    <source>
        <dbReference type="Google" id="ProtNLM"/>
    </source>
</evidence>
<dbReference type="KEGG" id="panc:E2636_14090"/>
<accession>A0A4P6ZZP5</accession>
<evidence type="ECO:0000313" key="4">
    <source>
        <dbReference type="Proteomes" id="UP000294292"/>
    </source>
</evidence>
<dbReference type="RefSeq" id="WP_134210765.1">
    <property type="nucleotide sequence ID" value="NZ_CP038015.1"/>
</dbReference>
<dbReference type="Pfam" id="PF09826">
    <property type="entry name" value="Beta_propel"/>
    <property type="match status" value="1"/>
</dbReference>
<keyword evidence="2" id="KW-0812">Transmembrane</keyword>
<dbReference type="SUPFAM" id="SSF50969">
    <property type="entry name" value="YVTN repeat-like/Quinoprotein amine dehydrogenase"/>
    <property type="match status" value="1"/>
</dbReference>
<sequence>MKKRSIWVIIAAVVAISVLSFAFFIDKVTVSASSIALKEQGWKANFSVPLKESAIDDGDIYLLDQQDNDVDADLKILENGLSVEVSNLKTGSYTLHVNRNAIKGGFFKSMSTSKLSFTVHKDLQSVKSEKELKDYFLKLQKMMAQNYAGGEMNATEESDSSSMDSSESSASGTGREGDYSETNNQVEGVDEADLVKTDGEFIFAIVNGRVIITDIRKPSSMEKIAELPQDKSFYPMQLFLNKDTLIVLGEKYIPYDYSGKTGAADSKMMMPFNSATNVRFYDVKNTKNPKLIREIGAEGYINGARLTDNILYFVTNVAPNYWMLADGGDVELRPYTFDSKKGDEALPMSFSDLSILPGTIEGTYSVITAMDLNNPKNSKVVTKGYLGSSNALYMSKETLYLTAPMYMPVTKNNNRTSIDIWNPQATNTEIFKFTLDGTDVDFVSSGEVTGMLLNQFSMDEHEGYFRVVTTKGFAWDQSPSENNLFILDAGMNQVGAIEGLAKGERIYSARFMGDKAYMVTFKETDPLFVMDVSNPSAPKVLGELKIPGFSNYLHPLDENHLIGFGYDTKSIAGENGSQPRIITGGMKISLFDVTDFANPREKDVEMLGGQGTYSSIQYDHKALFQHRENGYYGFPVTLYEGSNKEGYGEYAGEGGIVYKITAEEGIKQVANMITKRNPSQPYEDWENIVQRMLYAGDTLYTISMKEIKSYDINTFKEIGVVTY</sequence>